<feature type="region of interest" description="Disordered" evidence="1">
    <location>
        <begin position="240"/>
        <end position="271"/>
    </location>
</feature>
<evidence type="ECO:0000313" key="2">
    <source>
        <dbReference type="EMBL" id="AAX38534.1"/>
    </source>
</evidence>
<proteinExistence type="predicted"/>
<accession>Q58KC0</accession>
<dbReference type="EMBL" id="AY941099">
    <property type="protein sequence ID" value="AAX38534.1"/>
    <property type="molecule type" value="Genomic_DNA"/>
</dbReference>
<sequence>MQCPGEELRSYGTTGASGAEIFDDCRVASKHRKAGGRRLHGRPSDVVAKMGHAYSEKRGATGLHRAADAGSRWGAEEMVQGQGPPFEYDEKALSPGRIPGGEGEGDGGGCREAAGGTCGGTRPHPEPLGRSQRGMGKAAFGNSFAGGLGPGGGRVPATSGGAGAWHSGRPWGFLPPAPGLERPVQRSCPRTGRAACVCWPEVKRGDDRDPPLNTSRAFLPVGLYATFSPGDSRTRARWVKEKGLVDDQGTPIPVRPRGGQRDLGEDFGPSR</sequence>
<name>Q58KC0_9BACT</name>
<feature type="compositionally biased region" description="Gly residues" evidence="1">
    <location>
        <begin position="98"/>
        <end position="110"/>
    </location>
</feature>
<feature type="region of interest" description="Disordered" evidence="1">
    <location>
        <begin position="97"/>
        <end position="170"/>
    </location>
</feature>
<gene>
    <name evidence="2" type="primary">ORF271</name>
</gene>
<dbReference type="AlphaFoldDB" id="Q58KC0"/>
<reference evidence="2" key="1">
    <citation type="journal article" date="2005" name="Appl. Environ. Microbiol.">
        <title>Isolation, Sequence Analysis, and Comparison of Two Plasmids (28 and 29 Kilobases) from the Biomining Bacterium Leptospirillum ferrooxidans ATCC 49879.</title>
        <authorList>
            <person name="Coram N.J."/>
            <person name="van Zyl L.J."/>
            <person name="Rawlings D.E."/>
        </authorList>
    </citation>
    <scope>NUCLEOTIDE SEQUENCE</scope>
    <source>
        <strain evidence="2">ATCC 49879</strain>
        <plasmid evidence="2">p49879.2</plasmid>
    </source>
</reference>
<geneLocation type="plasmid" evidence="2">
    <name>p49879.2</name>
</geneLocation>
<feature type="compositionally biased region" description="Gly residues" evidence="1">
    <location>
        <begin position="144"/>
        <end position="154"/>
    </location>
</feature>
<evidence type="ECO:0000256" key="1">
    <source>
        <dbReference type="SAM" id="MobiDB-lite"/>
    </source>
</evidence>
<organism evidence="2">
    <name type="scientific">Leptospirillum ferrooxidans</name>
    <dbReference type="NCBI Taxonomy" id="180"/>
    <lineage>
        <taxon>Bacteria</taxon>
        <taxon>Pseudomonadati</taxon>
        <taxon>Nitrospirota</taxon>
        <taxon>Nitrospiria</taxon>
        <taxon>Nitrospirales</taxon>
        <taxon>Nitrospiraceae</taxon>
        <taxon>Leptospirillum</taxon>
    </lineage>
</organism>
<keyword evidence="2" id="KW-0614">Plasmid</keyword>
<feature type="region of interest" description="Disordered" evidence="1">
    <location>
        <begin position="61"/>
        <end position="80"/>
    </location>
</feature>
<protein>
    <submittedName>
        <fullName evidence="2">ORF271</fullName>
    </submittedName>
</protein>